<feature type="compositionally biased region" description="Polar residues" evidence="1">
    <location>
        <begin position="233"/>
        <end position="266"/>
    </location>
</feature>
<gene>
    <name evidence="2" type="primary">jg18694</name>
    <name evidence="2" type="ORF">PAEG_LOCUS24288</name>
</gene>
<comment type="caution">
    <text evidence="2">The sequence shown here is derived from an EMBL/GenBank/DDBJ whole genome shotgun (WGS) entry which is preliminary data.</text>
</comment>
<dbReference type="Proteomes" id="UP000838756">
    <property type="component" value="Unassembled WGS sequence"/>
</dbReference>
<feature type="compositionally biased region" description="Polar residues" evidence="1">
    <location>
        <begin position="442"/>
        <end position="455"/>
    </location>
</feature>
<feature type="region of interest" description="Disordered" evidence="1">
    <location>
        <begin position="185"/>
        <end position="205"/>
    </location>
</feature>
<reference evidence="2" key="1">
    <citation type="submission" date="2022-03" db="EMBL/GenBank/DDBJ databases">
        <authorList>
            <person name="Lindestad O."/>
        </authorList>
    </citation>
    <scope>NUCLEOTIDE SEQUENCE</scope>
</reference>
<evidence type="ECO:0000313" key="3">
    <source>
        <dbReference type="Proteomes" id="UP000838756"/>
    </source>
</evidence>
<evidence type="ECO:0000256" key="1">
    <source>
        <dbReference type="SAM" id="MobiDB-lite"/>
    </source>
</evidence>
<organism evidence="2 3">
    <name type="scientific">Pararge aegeria aegeria</name>
    <dbReference type="NCBI Taxonomy" id="348720"/>
    <lineage>
        <taxon>Eukaryota</taxon>
        <taxon>Metazoa</taxon>
        <taxon>Ecdysozoa</taxon>
        <taxon>Arthropoda</taxon>
        <taxon>Hexapoda</taxon>
        <taxon>Insecta</taxon>
        <taxon>Pterygota</taxon>
        <taxon>Neoptera</taxon>
        <taxon>Endopterygota</taxon>
        <taxon>Lepidoptera</taxon>
        <taxon>Glossata</taxon>
        <taxon>Ditrysia</taxon>
        <taxon>Papilionoidea</taxon>
        <taxon>Nymphalidae</taxon>
        <taxon>Satyrinae</taxon>
        <taxon>Satyrini</taxon>
        <taxon>Parargina</taxon>
        <taxon>Pararge</taxon>
    </lineage>
</organism>
<name>A0A8S4SFV6_9NEOP</name>
<dbReference type="OrthoDB" id="7422716at2759"/>
<proteinExistence type="predicted"/>
<feature type="compositionally biased region" description="Polar residues" evidence="1">
    <location>
        <begin position="193"/>
        <end position="205"/>
    </location>
</feature>
<evidence type="ECO:0000313" key="2">
    <source>
        <dbReference type="EMBL" id="CAH2262992.1"/>
    </source>
</evidence>
<feature type="region of interest" description="Disordered" evidence="1">
    <location>
        <begin position="425"/>
        <end position="455"/>
    </location>
</feature>
<dbReference type="AlphaFoldDB" id="A0A8S4SFV6"/>
<sequence>MPCWYINSEKCSLHIHSAQSFRDYHIMAAKLIVALGCFALCNANPVYLNGYLFRDGRGYSVGQGYTNNGQATGSATNNGGVLQAYGSASNGDQNQLGRSGAFGVPFPGEAVAKAEVYDTPGAYETANAIADVQNTPTFYTVPAPATIVSYQQNFETPAELIYEYPGTVAQSSAIVNDNAESSITSARADGTGSAESSAKTQGVGSYGITSNAQTYGSGVGTASSNINNGYGATNTAARTQGHGSASSNSQTGLGLTSASTQTNGGYASSSANNALNSAVVSTSSQGIASSKADINSPQGLQGVVVNSARAIPYNGVHWHFGTAYNAPTPGQAQVYSQANGGSAKSTAHTDGVVTTADAQGYGSAKANANLHNSYVNSAANSNGLGYGAARYTANNELGSAHSTINNGLGNIKSYANSNGFGNANSQADINEQGSLSSVSSSNGRGTAASSANSGPSYATFRTDGLQYVYSPRTTVNTQTSGQGSASARTQGLNSGYRVLNSVANSFGYGSAQANASA</sequence>
<accession>A0A8S4SFV6</accession>
<protein>
    <submittedName>
        <fullName evidence="2">Jg18694 protein</fullName>
    </submittedName>
</protein>
<feature type="region of interest" description="Disordered" evidence="1">
    <location>
        <begin position="233"/>
        <end position="268"/>
    </location>
</feature>
<keyword evidence="3" id="KW-1185">Reference proteome</keyword>
<dbReference type="EMBL" id="CAKXAJ010026224">
    <property type="protein sequence ID" value="CAH2262992.1"/>
    <property type="molecule type" value="Genomic_DNA"/>
</dbReference>